<keyword evidence="2" id="KW-1185">Reference proteome</keyword>
<comment type="caution">
    <text evidence="1">The sequence shown here is derived from an EMBL/GenBank/DDBJ whole genome shotgun (WGS) entry which is preliminary data.</text>
</comment>
<proteinExistence type="predicted"/>
<feature type="non-terminal residue" evidence="1">
    <location>
        <position position="192"/>
    </location>
</feature>
<name>A0ACA9SAD6_9GLOM</name>
<dbReference type="EMBL" id="CAJVQC010106513">
    <property type="protein sequence ID" value="CAG8833443.1"/>
    <property type="molecule type" value="Genomic_DNA"/>
</dbReference>
<feature type="non-terminal residue" evidence="1">
    <location>
        <position position="1"/>
    </location>
</feature>
<sequence length="192" mass="22099">NVYDSESSYALVLEFADNGTLRNYLQKNPDLSWSKKFRLALQLAKAIMHMHSKNIVHRDLHSNNILVHKNNIKIADFGLSRCLTDASKTSTWLAGYLAYIDPHSLKNSEKKSQEINMEYDIYSLGVLLWEISSLRPPFDGKDRNDLYIQILKGCRETTILGTPPQYSALYTECWQDDPKKRPTIDKVVYELG</sequence>
<dbReference type="Proteomes" id="UP000789920">
    <property type="component" value="Unassembled WGS sequence"/>
</dbReference>
<organism evidence="1 2">
    <name type="scientific">Racocetra persica</name>
    <dbReference type="NCBI Taxonomy" id="160502"/>
    <lineage>
        <taxon>Eukaryota</taxon>
        <taxon>Fungi</taxon>
        <taxon>Fungi incertae sedis</taxon>
        <taxon>Mucoromycota</taxon>
        <taxon>Glomeromycotina</taxon>
        <taxon>Glomeromycetes</taxon>
        <taxon>Diversisporales</taxon>
        <taxon>Gigasporaceae</taxon>
        <taxon>Racocetra</taxon>
    </lineage>
</organism>
<gene>
    <name evidence="1" type="ORF">RPERSI_LOCUS28828</name>
</gene>
<reference evidence="1" key="1">
    <citation type="submission" date="2021-06" db="EMBL/GenBank/DDBJ databases">
        <authorList>
            <person name="Kallberg Y."/>
            <person name="Tangrot J."/>
            <person name="Rosling A."/>
        </authorList>
    </citation>
    <scope>NUCLEOTIDE SEQUENCE</scope>
    <source>
        <strain evidence="1">MA461A</strain>
    </source>
</reference>
<accession>A0ACA9SAD6</accession>
<evidence type="ECO:0000313" key="1">
    <source>
        <dbReference type="EMBL" id="CAG8833443.1"/>
    </source>
</evidence>
<evidence type="ECO:0000313" key="2">
    <source>
        <dbReference type="Proteomes" id="UP000789920"/>
    </source>
</evidence>
<protein>
    <submittedName>
        <fullName evidence="1">10112_t:CDS:1</fullName>
    </submittedName>
</protein>